<reference evidence="12 13" key="1">
    <citation type="submission" date="2019-04" db="EMBL/GenBank/DDBJ databases">
        <authorList>
            <consortium name="DOE Joint Genome Institute"/>
            <person name="Mondo S."/>
            <person name="Kjaerbolling I."/>
            <person name="Vesth T."/>
            <person name="Frisvad J.C."/>
            <person name="Nybo J.L."/>
            <person name="Theobald S."/>
            <person name="Kildgaard S."/>
            <person name="Isbrandt T."/>
            <person name="Kuo A."/>
            <person name="Sato A."/>
            <person name="Lyhne E.K."/>
            <person name="Kogle M.E."/>
            <person name="Wiebenga A."/>
            <person name="Kun R.S."/>
            <person name="Lubbers R.J."/>
            <person name="Makela M.R."/>
            <person name="Barry K."/>
            <person name="Chovatia M."/>
            <person name="Clum A."/>
            <person name="Daum C."/>
            <person name="Haridas S."/>
            <person name="He G."/>
            <person name="LaButti K."/>
            <person name="Lipzen A."/>
            <person name="Riley R."/>
            <person name="Salamov A."/>
            <person name="Simmons B.A."/>
            <person name="Magnuson J.K."/>
            <person name="Henrissat B."/>
            <person name="Mortensen U.H."/>
            <person name="Larsen T.O."/>
            <person name="Devries R.P."/>
            <person name="Grigoriev I.V."/>
            <person name="Machida M."/>
            <person name="Baker S.E."/>
            <person name="Andersen M.R."/>
            <person name="Cantor M.N."/>
            <person name="Hua S.X."/>
        </authorList>
    </citation>
    <scope>NUCLEOTIDE SEQUENCE [LARGE SCALE GENOMIC DNA]</scope>
    <source>
        <strain evidence="12 13">CBS 119388</strain>
    </source>
</reference>
<dbReference type="InterPro" id="IPR003439">
    <property type="entry name" value="ABC_transporter-like_ATP-bd"/>
</dbReference>
<dbReference type="Pfam" id="PF00005">
    <property type="entry name" value="ABC_tran"/>
    <property type="match status" value="1"/>
</dbReference>
<dbReference type="EMBL" id="ML736774">
    <property type="protein sequence ID" value="KAE8403711.1"/>
    <property type="molecule type" value="Genomic_DNA"/>
</dbReference>
<evidence type="ECO:0000256" key="1">
    <source>
        <dbReference type="ARBA" id="ARBA00004651"/>
    </source>
</evidence>
<evidence type="ECO:0000256" key="4">
    <source>
        <dbReference type="ARBA" id="ARBA00022692"/>
    </source>
</evidence>
<dbReference type="FunFam" id="3.40.50.300:FF:000221">
    <property type="entry name" value="Multidrug ABC transporter ATP-binding protein"/>
    <property type="match status" value="1"/>
</dbReference>
<evidence type="ECO:0000259" key="11">
    <source>
        <dbReference type="PROSITE" id="PS50929"/>
    </source>
</evidence>
<evidence type="ECO:0000256" key="3">
    <source>
        <dbReference type="ARBA" id="ARBA00022475"/>
    </source>
</evidence>
<name>A0A5N7DBF3_9EURO</name>
<keyword evidence="7 9" id="KW-1133">Transmembrane helix</keyword>
<dbReference type="Gene3D" id="3.40.50.300">
    <property type="entry name" value="P-loop containing nucleotide triphosphate hydrolases"/>
    <property type="match status" value="1"/>
</dbReference>
<evidence type="ECO:0000256" key="9">
    <source>
        <dbReference type="SAM" id="Phobius"/>
    </source>
</evidence>
<gene>
    <name evidence="12" type="ORF">BDV37DRAFT_283577</name>
</gene>
<evidence type="ECO:0000256" key="6">
    <source>
        <dbReference type="ARBA" id="ARBA00022840"/>
    </source>
</evidence>
<keyword evidence="5" id="KW-0547">Nucleotide-binding</keyword>
<dbReference type="InterPro" id="IPR003593">
    <property type="entry name" value="AAA+_ATPase"/>
</dbReference>
<feature type="domain" description="ABC transporter" evidence="10">
    <location>
        <begin position="219"/>
        <end position="439"/>
    </location>
</feature>
<feature type="transmembrane region" description="Helical" evidence="9">
    <location>
        <begin position="68"/>
        <end position="95"/>
    </location>
</feature>
<dbReference type="PANTHER" id="PTHR24221:SF503">
    <property type="entry name" value="MITOCHONDRIAL POTASSIUM CHANNEL ATP-BINDING SUBUNIT"/>
    <property type="match status" value="1"/>
</dbReference>
<dbReference type="InterPro" id="IPR027417">
    <property type="entry name" value="P-loop_NTPase"/>
</dbReference>
<dbReference type="SMART" id="SM00382">
    <property type="entry name" value="AAA"/>
    <property type="match status" value="1"/>
</dbReference>
<dbReference type="OrthoDB" id="6500128at2759"/>
<evidence type="ECO:0000313" key="13">
    <source>
        <dbReference type="Proteomes" id="UP000325579"/>
    </source>
</evidence>
<keyword evidence="8 9" id="KW-0472">Membrane</keyword>
<evidence type="ECO:0000259" key="10">
    <source>
        <dbReference type="PROSITE" id="PS50893"/>
    </source>
</evidence>
<dbReference type="InterPro" id="IPR039421">
    <property type="entry name" value="Type_1_exporter"/>
</dbReference>
<proteinExistence type="predicted"/>
<dbReference type="PANTHER" id="PTHR24221">
    <property type="entry name" value="ATP-BINDING CASSETTE SUB-FAMILY B"/>
    <property type="match status" value="1"/>
</dbReference>
<dbReference type="GO" id="GO:0016887">
    <property type="term" value="F:ATP hydrolysis activity"/>
    <property type="evidence" value="ECO:0007669"/>
    <property type="project" value="InterPro"/>
</dbReference>
<dbReference type="SUPFAM" id="SSF52540">
    <property type="entry name" value="P-loop containing nucleoside triphosphate hydrolases"/>
    <property type="match status" value="1"/>
</dbReference>
<dbReference type="GO" id="GO:0140359">
    <property type="term" value="F:ABC-type transporter activity"/>
    <property type="evidence" value="ECO:0007669"/>
    <property type="project" value="InterPro"/>
</dbReference>
<dbReference type="InterPro" id="IPR036640">
    <property type="entry name" value="ABC1_TM_sf"/>
</dbReference>
<feature type="domain" description="ABC transmembrane type-1" evidence="11">
    <location>
        <begin position="1"/>
        <end position="166"/>
    </location>
</feature>
<dbReference type="GeneID" id="43672011"/>
<keyword evidence="3" id="KW-1003">Cell membrane</keyword>
<evidence type="ECO:0000256" key="2">
    <source>
        <dbReference type="ARBA" id="ARBA00022448"/>
    </source>
</evidence>
<keyword evidence="4 9" id="KW-0812">Transmembrane</keyword>
<evidence type="ECO:0000256" key="8">
    <source>
        <dbReference type="ARBA" id="ARBA00023136"/>
    </source>
</evidence>
<dbReference type="Pfam" id="PF00664">
    <property type="entry name" value="ABC_membrane"/>
    <property type="match status" value="1"/>
</dbReference>
<keyword evidence="2" id="KW-0813">Transport</keyword>
<evidence type="ECO:0000313" key="12">
    <source>
        <dbReference type="EMBL" id="KAE8403711.1"/>
    </source>
</evidence>
<dbReference type="InterPro" id="IPR011527">
    <property type="entry name" value="ABC1_TM_dom"/>
</dbReference>
<evidence type="ECO:0000256" key="7">
    <source>
        <dbReference type="ARBA" id="ARBA00022989"/>
    </source>
</evidence>
<dbReference type="AlphaFoldDB" id="A0A5N7DBF3"/>
<dbReference type="Proteomes" id="UP000325579">
    <property type="component" value="Unassembled WGS sequence"/>
</dbReference>
<accession>A0A5N7DBF3</accession>
<comment type="subcellular location">
    <subcellularLocation>
        <location evidence="1">Cell membrane</location>
        <topology evidence="1">Multi-pass membrane protein</topology>
    </subcellularLocation>
</comment>
<dbReference type="GO" id="GO:0005524">
    <property type="term" value="F:ATP binding"/>
    <property type="evidence" value="ECO:0007669"/>
    <property type="project" value="UniProtKB-KW"/>
</dbReference>
<keyword evidence="6" id="KW-0067">ATP-binding</keyword>
<keyword evidence="13" id="KW-1185">Reference proteome</keyword>
<sequence length="442" mass="49631">MSLAKISIQQFSYRQLTNATFSHVMDLSMEFHSERDSAEAMKSIEQGAALTNVMEAGFLEISPAVMDLFVAFVLLYIKFNLLAALCMLIATLTFLSLEVAASRSNVDNRRQLTKAEGGEARVMHQAIQGWLTVSSFNMFAYEKRRFAEAVDNHLTAKRKWSCRDYWDYLIWPIKYLTKDYRWLIGDLIDAERLLDLLITKPAVSDKCEAFDLGPVQGYVEFENVCFAYNTKEPAVRDISISAAPGAIIALVGTTRAGKSSLVKLLLRHYDVTSGSIKIDGLDIRDVTESSLRDALGIVPQNPILFNASTMDNLRYANLDASDEEVYRACQAAAIHDKILTFPQGYQTKRLAIARAILKNPPILILDEATSAVDTETEAKIQEALRYLIKDRTTFVIAHRLSTVVKADGIIVLENGSIAESGTHWELLEKQGRYYSLWHTQLH</sequence>
<organism evidence="12 13">
    <name type="scientific">Aspergillus pseudonomiae</name>
    <dbReference type="NCBI Taxonomy" id="1506151"/>
    <lineage>
        <taxon>Eukaryota</taxon>
        <taxon>Fungi</taxon>
        <taxon>Dikarya</taxon>
        <taxon>Ascomycota</taxon>
        <taxon>Pezizomycotina</taxon>
        <taxon>Eurotiomycetes</taxon>
        <taxon>Eurotiomycetidae</taxon>
        <taxon>Eurotiales</taxon>
        <taxon>Aspergillaceae</taxon>
        <taxon>Aspergillus</taxon>
        <taxon>Aspergillus subgen. Circumdati</taxon>
    </lineage>
</organism>
<dbReference type="SUPFAM" id="SSF90123">
    <property type="entry name" value="ABC transporter transmembrane region"/>
    <property type="match status" value="1"/>
</dbReference>
<protein>
    <submittedName>
        <fullName evidence="12">P-loop containing nucleoside triphosphate hydrolase protein</fullName>
    </submittedName>
</protein>
<dbReference type="RefSeq" id="XP_031941030.1">
    <property type="nucleotide sequence ID" value="XM_032087320.1"/>
</dbReference>
<dbReference type="PROSITE" id="PS50893">
    <property type="entry name" value="ABC_TRANSPORTER_2"/>
    <property type="match status" value="1"/>
</dbReference>
<dbReference type="PROSITE" id="PS50929">
    <property type="entry name" value="ABC_TM1F"/>
    <property type="match status" value="1"/>
</dbReference>
<dbReference type="Gene3D" id="1.20.1560.10">
    <property type="entry name" value="ABC transporter type 1, transmembrane domain"/>
    <property type="match status" value="1"/>
</dbReference>
<evidence type="ECO:0000256" key="5">
    <source>
        <dbReference type="ARBA" id="ARBA00022741"/>
    </source>
</evidence>
<keyword evidence="12" id="KW-0378">Hydrolase</keyword>
<dbReference type="GO" id="GO:0005886">
    <property type="term" value="C:plasma membrane"/>
    <property type="evidence" value="ECO:0007669"/>
    <property type="project" value="UniProtKB-SubCell"/>
</dbReference>